<comment type="similarity">
    <text evidence="1">Belongs to the glycosyl hydrolase 16 family.</text>
</comment>
<dbReference type="PANTHER" id="PTHR10963">
    <property type="entry name" value="GLYCOSYL HYDROLASE-RELATED"/>
    <property type="match status" value="1"/>
</dbReference>
<dbReference type="InterPro" id="IPR013320">
    <property type="entry name" value="ConA-like_dom_sf"/>
</dbReference>
<evidence type="ECO:0000256" key="2">
    <source>
        <dbReference type="SAM" id="SignalP"/>
    </source>
</evidence>
<dbReference type="PROSITE" id="PS51762">
    <property type="entry name" value="GH16_2"/>
    <property type="match status" value="1"/>
</dbReference>
<gene>
    <name evidence="4" type="ORF">HZA61_17170</name>
</gene>
<feature type="domain" description="GH16" evidence="3">
    <location>
        <begin position="12"/>
        <end position="311"/>
    </location>
</feature>
<evidence type="ECO:0000313" key="5">
    <source>
        <dbReference type="Proteomes" id="UP000696931"/>
    </source>
</evidence>
<dbReference type="InterPro" id="IPR050546">
    <property type="entry name" value="Glycosyl_Hydrlase_16"/>
</dbReference>
<dbReference type="GO" id="GO:0005975">
    <property type="term" value="P:carbohydrate metabolic process"/>
    <property type="evidence" value="ECO:0007669"/>
    <property type="project" value="InterPro"/>
</dbReference>
<feature type="chain" id="PRO_5038083843" evidence="2">
    <location>
        <begin position="22"/>
        <end position="589"/>
    </location>
</feature>
<keyword evidence="2" id="KW-0732">Signal</keyword>
<sequence length="589" mass="64033">MRHRFAAVVAAVLLSAAPAQAQVGSLIWQDNFDSLTNWLKVTGNGSWGWGNGELEYYRNENVDIAPVPGEPGNNALRIVARNESGPGIVDQWGNPLNYTSGKVVSKSFVTVKYGMIETRVLVPNLNNGGWPAFWMLGTANIGWPGSGEVDLMEMGAGKAFRDLHDTHNGGNGLNNATVNQMVGANAIWQGTSGTASLANDPGDTYDRPYYQYSPGLTGRFLIYRCYWDQNSMRFTVVDNGVEHDLYASPFVFGADAEEFRQPFYFIANMAIGGAYTDCWRLGDPNSGLPISMPLPATMYVDYVRVYQWNGQGEIALGPPAWQNGRYGLFTDTTPTSAGLTTGVTSDIYVWEGTLVNASIPPFEGANGIAWATNAKGWFGAGVMSRQPVNLFNLGDGFVKFRIKIPANVSFKVGVIDSWGNQNYVDLPANTTKYGLVRNGQWGQASIPISELRGTAIDLRMLSYEFVILETNGAACQFALDDIYWESANIAGADDGVPAPRATLLASAPNPFLTSTELRFELPAPGPYAIEVLDAAGRRVNRFEGLGRAGLNAVRWDGRDDRGRASKAGVYWYRLASGGGAEVRKVVLLR</sequence>
<feature type="signal peptide" evidence="2">
    <location>
        <begin position="1"/>
        <end position="21"/>
    </location>
</feature>
<protein>
    <submittedName>
        <fullName evidence="4">T9SS type A sorting domain-containing protein</fullName>
    </submittedName>
</protein>
<dbReference type="SUPFAM" id="SSF49785">
    <property type="entry name" value="Galactose-binding domain-like"/>
    <property type="match status" value="1"/>
</dbReference>
<dbReference type="NCBIfam" id="TIGR04183">
    <property type="entry name" value="Por_Secre_tail"/>
    <property type="match status" value="1"/>
</dbReference>
<name>A0A933WAN2_UNCEI</name>
<dbReference type="InterPro" id="IPR026444">
    <property type="entry name" value="Secre_tail"/>
</dbReference>
<evidence type="ECO:0000256" key="1">
    <source>
        <dbReference type="ARBA" id="ARBA00006865"/>
    </source>
</evidence>
<dbReference type="SUPFAM" id="SSF49899">
    <property type="entry name" value="Concanavalin A-like lectins/glucanases"/>
    <property type="match status" value="1"/>
</dbReference>
<dbReference type="Gene3D" id="2.60.40.4070">
    <property type="match status" value="1"/>
</dbReference>
<accession>A0A933WAN2</accession>
<organism evidence="4 5">
    <name type="scientific">Eiseniibacteriota bacterium</name>
    <dbReference type="NCBI Taxonomy" id="2212470"/>
    <lineage>
        <taxon>Bacteria</taxon>
        <taxon>Candidatus Eiseniibacteriota</taxon>
    </lineage>
</organism>
<dbReference type="InterPro" id="IPR008979">
    <property type="entry name" value="Galactose-bd-like_sf"/>
</dbReference>
<dbReference type="AlphaFoldDB" id="A0A933WAN2"/>
<dbReference type="Proteomes" id="UP000696931">
    <property type="component" value="Unassembled WGS sequence"/>
</dbReference>
<dbReference type="Gene3D" id="2.60.120.430">
    <property type="entry name" value="Galactose-binding lectin"/>
    <property type="match status" value="1"/>
</dbReference>
<dbReference type="GO" id="GO:0004553">
    <property type="term" value="F:hydrolase activity, hydrolyzing O-glycosyl compounds"/>
    <property type="evidence" value="ECO:0007669"/>
    <property type="project" value="InterPro"/>
</dbReference>
<dbReference type="InterPro" id="IPR000757">
    <property type="entry name" value="Beta-glucanase-like"/>
</dbReference>
<dbReference type="PANTHER" id="PTHR10963:SF55">
    <property type="entry name" value="GLYCOSIDE HYDROLASE FAMILY 16 PROTEIN"/>
    <property type="match status" value="1"/>
</dbReference>
<dbReference type="CDD" id="cd08023">
    <property type="entry name" value="GH16_laminarinase_like"/>
    <property type="match status" value="1"/>
</dbReference>
<evidence type="ECO:0000313" key="4">
    <source>
        <dbReference type="EMBL" id="MBI5171221.1"/>
    </source>
</evidence>
<comment type="caution">
    <text evidence="4">The sequence shown here is derived from an EMBL/GenBank/DDBJ whole genome shotgun (WGS) entry which is preliminary data.</text>
</comment>
<evidence type="ECO:0000259" key="3">
    <source>
        <dbReference type="PROSITE" id="PS51762"/>
    </source>
</evidence>
<dbReference type="Gene3D" id="2.60.120.200">
    <property type="match status" value="1"/>
</dbReference>
<proteinExistence type="inferred from homology"/>
<dbReference type="EMBL" id="JACRIW010000123">
    <property type="protein sequence ID" value="MBI5171221.1"/>
    <property type="molecule type" value="Genomic_DNA"/>
</dbReference>
<reference evidence="4" key="1">
    <citation type="submission" date="2020-07" db="EMBL/GenBank/DDBJ databases">
        <title>Huge and variable diversity of episymbiotic CPR bacteria and DPANN archaea in groundwater ecosystems.</title>
        <authorList>
            <person name="He C.Y."/>
            <person name="Keren R."/>
            <person name="Whittaker M."/>
            <person name="Farag I.F."/>
            <person name="Doudna J."/>
            <person name="Cate J.H.D."/>
            <person name="Banfield J.F."/>
        </authorList>
    </citation>
    <scope>NUCLEOTIDE SEQUENCE</scope>
    <source>
        <strain evidence="4">NC_groundwater_1813_Pr3_B-0.1um_71_17</strain>
    </source>
</reference>